<organism evidence="8 9">
    <name type="scientific">Corynascus novoguineensis</name>
    <dbReference type="NCBI Taxonomy" id="1126955"/>
    <lineage>
        <taxon>Eukaryota</taxon>
        <taxon>Fungi</taxon>
        <taxon>Dikarya</taxon>
        <taxon>Ascomycota</taxon>
        <taxon>Pezizomycotina</taxon>
        <taxon>Sordariomycetes</taxon>
        <taxon>Sordariomycetidae</taxon>
        <taxon>Sordariales</taxon>
        <taxon>Chaetomiaceae</taxon>
        <taxon>Corynascus</taxon>
    </lineage>
</organism>
<feature type="compositionally biased region" description="Polar residues" evidence="7">
    <location>
        <begin position="474"/>
        <end position="485"/>
    </location>
</feature>
<dbReference type="AlphaFoldDB" id="A0AAN7D0L8"/>
<keyword evidence="3" id="KW-0805">Transcription regulation</keyword>
<evidence type="ECO:0000256" key="6">
    <source>
        <dbReference type="ARBA" id="ARBA00023242"/>
    </source>
</evidence>
<comment type="caution">
    <text evidence="8">The sequence shown here is derived from an EMBL/GenBank/DDBJ whole genome shotgun (WGS) entry which is preliminary data.</text>
</comment>
<keyword evidence="6" id="KW-0539">Nucleus</keyword>
<feature type="region of interest" description="Disordered" evidence="7">
    <location>
        <begin position="474"/>
        <end position="536"/>
    </location>
</feature>
<keyword evidence="4" id="KW-0238">DNA-binding</keyword>
<evidence type="ECO:0000256" key="4">
    <source>
        <dbReference type="ARBA" id="ARBA00023125"/>
    </source>
</evidence>
<dbReference type="GO" id="GO:0003677">
    <property type="term" value="F:DNA binding"/>
    <property type="evidence" value="ECO:0007669"/>
    <property type="project" value="UniProtKB-KW"/>
</dbReference>
<keyword evidence="2" id="KW-0862">Zinc</keyword>
<evidence type="ECO:0008006" key="10">
    <source>
        <dbReference type="Google" id="ProtNLM"/>
    </source>
</evidence>
<dbReference type="PANTHER" id="PTHR47659:SF4">
    <property type="entry name" value="ZN(II)2CYS6 TRANSCRIPTION FACTOR (EUROFUNG)"/>
    <property type="match status" value="1"/>
</dbReference>
<feature type="compositionally biased region" description="Pro residues" evidence="7">
    <location>
        <begin position="576"/>
        <end position="594"/>
    </location>
</feature>
<feature type="compositionally biased region" description="Low complexity" evidence="7">
    <location>
        <begin position="558"/>
        <end position="575"/>
    </location>
</feature>
<sequence length="620" mass="67733">MWPSGHRGDDSWTSFAQRRVITESLRFGLDLTQAGACFRGAAGPRSYPSPPMSGSPPLPPKNSREVAERSQGTYQATTQDVYSSLIAEREDRAQATPAGGSQPFLSDTAERATYPLPRLEGPEARPPLYSHPLNQGTAQPAVYLPAPGTGTATNQPGPLPSPQTYPPAAHRSMLDSIHDTPPKQQRKTKGHVASACVPCKKAHLRCISTNKEGACVDVQHKKRGRPRLRDDNPEKYEGARFGSAADAMRRPLSLAYGPGAPLGMVHDDPLRRSQSYRVLKSQPAESNAPRFPERGLASDANVYPAPLTIATARAPEEPVAYLTVGLEFSRASPSFLAAISRSSIAGLEFTNVLAVEDRPRASRLQQQAQEEQTKKDPAYLPPIFNDRSEAVMQSLGFSPEEVSRYPLYWQDTFTFLGDDGQARSVPVRAGLATRDSIYFVVLLLNRTTPSSYPTPSPSLRDLGGSFEPGLQPYSQRTPLSATFDSRQSRLGDAGHDLRQTGSLHMLPVRSPSLSSAYGVSPSRPDYPITPRTYQTPRTEVYPLNRSSQLGEYQLLPLPRIRSPPLGTSQQVEQPQPQQPPPSLPPPPPPPPPPYQAREERSRIGIGGLLEQPETTKSVER</sequence>
<feature type="compositionally biased region" description="Pro residues" evidence="7">
    <location>
        <begin position="47"/>
        <end position="60"/>
    </location>
</feature>
<evidence type="ECO:0000256" key="2">
    <source>
        <dbReference type="ARBA" id="ARBA00022833"/>
    </source>
</evidence>
<dbReference type="Proteomes" id="UP001303647">
    <property type="component" value="Unassembled WGS sequence"/>
</dbReference>
<dbReference type="PANTHER" id="PTHR47659">
    <property type="entry name" value="ZN(II)2CYS6 TRANSCRIPTION FACTOR (EUROFUNG)-RELATED"/>
    <property type="match status" value="1"/>
</dbReference>
<dbReference type="GO" id="GO:0046872">
    <property type="term" value="F:metal ion binding"/>
    <property type="evidence" value="ECO:0007669"/>
    <property type="project" value="UniProtKB-KW"/>
</dbReference>
<name>A0AAN7D0L8_9PEZI</name>
<proteinExistence type="predicted"/>
<evidence type="ECO:0000313" key="9">
    <source>
        <dbReference type="Proteomes" id="UP001303647"/>
    </source>
</evidence>
<evidence type="ECO:0000256" key="3">
    <source>
        <dbReference type="ARBA" id="ARBA00023015"/>
    </source>
</evidence>
<evidence type="ECO:0000256" key="1">
    <source>
        <dbReference type="ARBA" id="ARBA00022723"/>
    </source>
</evidence>
<gene>
    <name evidence="8" type="ORF">C7999DRAFT_37591</name>
</gene>
<reference evidence="8" key="1">
    <citation type="journal article" date="2023" name="Mol. Phylogenet. Evol.">
        <title>Genome-scale phylogeny and comparative genomics of the fungal order Sordariales.</title>
        <authorList>
            <person name="Hensen N."/>
            <person name="Bonometti L."/>
            <person name="Westerberg I."/>
            <person name="Brannstrom I.O."/>
            <person name="Guillou S."/>
            <person name="Cros-Aarteil S."/>
            <person name="Calhoun S."/>
            <person name="Haridas S."/>
            <person name="Kuo A."/>
            <person name="Mondo S."/>
            <person name="Pangilinan J."/>
            <person name="Riley R."/>
            <person name="LaButti K."/>
            <person name="Andreopoulos B."/>
            <person name="Lipzen A."/>
            <person name="Chen C."/>
            <person name="Yan M."/>
            <person name="Daum C."/>
            <person name="Ng V."/>
            <person name="Clum A."/>
            <person name="Steindorff A."/>
            <person name="Ohm R.A."/>
            <person name="Martin F."/>
            <person name="Silar P."/>
            <person name="Natvig D.O."/>
            <person name="Lalanne C."/>
            <person name="Gautier V."/>
            <person name="Ament-Velasquez S.L."/>
            <person name="Kruys A."/>
            <person name="Hutchinson M.I."/>
            <person name="Powell A.J."/>
            <person name="Barry K."/>
            <person name="Miller A.N."/>
            <person name="Grigoriev I.V."/>
            <person name="Debuchy R."/>
            <person name="Gladieux P."/>
            <person name="Hiltunen Thoren M."/>
            <person name="Johannesson H."/>
        </authorList>
    </citation>
    <scope>NUCLEOTIDE SEQUENCE</scope>
    <source>
        <strain evidence="8">CBS 359.72</strain>
    </source>
</reference>
<accession>A0AAN7D0L8</accession>
<dbReference type="EMBL" id="MU857605">
    <property type="protein sequence ID" value="KAK4251556.1"/>
    <property type="molecule type" value="Genomic_DNA"/>
</dbReference>
<evidence type="ECO:0000313" key="8">
    <source>
        <dbReference type="EMBL" id="KAK4251556.1"/>
    </source>
</evidence>
<reference evidence="8" key="2">
    <citation type="submission" date="2023-05" db="EMBL/GenBank/DDBJ databases">
        <authorList>
            <consortium name="Lawrence Berkeley National Laboratory"/>
            <person name="Steindorff A."/>
            <person name="Hensen N."/>
            <person name="Bonometti L."/>
            <person name="Westerberg I."/>
            <person name="Brannstrom I.O."/>
            <person name="Guillou S."/>
            <person name="Cros-Aarteil S."/>
            <person name="Calhoun S."/>
            <person name="Haridas S."/>
            <person name="Kuo A."/>
            <person name="Mondo S."/>
            <person name="Pangilinan J."/>
            <person name="Riley R."/>
            <person name="Labutti K."/>
            <person name="Andreopoulos B."/>
            <person name="Lipzen A."/>
            <person name="Chen C."/>
            <person name="Yanf M."/>
            <person name="Daum C."/>
            <person name="Ng V."/>
            <person name="Clum A."/>
            <person name="Ohm R."/>
            <person name="Martin F."/>
            <person name="Silar P."/>
            <person name="Natvig D."/>
            <person name="Lalanne C."/>
            <person name="Gautier V."/>
            <person name="Ament-Velasquez S.L."/>
            <person name="Kruys A."/>
            <person name="Hutchinson M.I."/>
            <person name="Powell A.J."/>
            <person name="Barry K."/>
            <person name="Miller A.N."/>
            <person name="Grigoriev I.V."/>
            <person name="Debuchy R."/>
            <person name="Gladieux P."/>
            <person name="Thoren M.H."/>
            <person name="Johannesson H."/>
        </authorList>
    </citation>
    <scope>NUCLEOTIDE SEQUENCE</scope>
    <source>
        <strain evidence="8">CBS 359.72</strain>
    </source>
</reference>
<keyword evidence="5" id="KW-0804">Transcription</keyword>
<feature type="region of interest" description="Disordered" evidence="7">
    <location>
        <begin position="40"/>
        <end position="77"/>
    </location>
</feature>
<evidence type="ECO:0000256" key="5">
    <source>
        <dbReference type="ARBA" id="ARBA00023163"/>
    </source>
</evidence>
<keyword evidence="1" id="KW-0479">Metal-binding</keyword>
<protein>
    <recommendedName>
        <fullName evidence="10">Zn(2)-C6 fungal-type domain-containing protein</fullName>
    </recommendedName>
</protein>
<feature type="region of interest" description="Disordered" evidence="7">
    <location>
        <begin position="558"/>
        <end position="620"/>
    </location>
</feature>
<evidence type="ECO:0000256" key="7">
    <source>
        <dbReference type="SAM" id="MobiDB-lite"/>
    </source>
</evidence>
<feature type="compositionally biased region" description="Basic and acidic residues" evidence="7">
    <location>
        <begin position="486"/>
        <end position="498"/>
    </location>
</feature>
<keyword evidence="9" id="KW-1185">Reference proteome</keyword>
<dbReference type="InterPro" id="IPR050335">
    <property type="entry name" value="ERT1_acuK_gluconeogen_tf"/>
</dbReference>